<feature type="region of interest" description="Disordered" evidence="1">
    <location>
        <begin position="177"/>
        <end position="201"/>
    </location>
</feature>
<proteinExistence type="predicted"/>
<dbReference type="AlphaFoldDB" id="A0A162KJV1"/>
<organism evidence="2 3">
    <name type="scientific">Tistrella mobilis</name>
    <dbReference type="NCBI Taxonomy" id="171437"/>
    <lineage>
        <taxon>Bacteria</taxon>
        <taxon>Pseudomonadati</taxon>
        <taxon>Pseudomonadota</taxon>
        <taxon>Alphaproteobacteria</taxon>
        <taxon>Geminicoccales</taxon>
        <taxon>Geminicoccaceae</taxon>
        <taxon>Tistrella</taxon>
    </lineage>
</organism>
<sequence length="201" mass="22206">MTQNNAVDPIADIGHQTESAAARRERLIRFISSQPLPIMPLSVSIDEDGEIRRKDATDPLRFTFRWREIAYTGTLRAAPEGVFLSLIADLGVLPYSAEAPERRRRFLSLVGRKSWSGRTGIGVEVTPRQHIVVVNQEQLMEPPYSANAIVGQVARMALTAAPVVSWLHDELAPPPEVAVKAGSRPRSGRPFTADRRTHAPV</sequence>
<reference evidence="2 3" key="1">
    <citation type="submission" date="2015-12" db="EMBL/GenBank/DDBJ databases">
        <title>Genome sequence of Tistrella mobilis MCCC 1A02139.</title>
        <authorList>
            <person name="Lu L."/>
            <person name="Lai Q."/>
            <person name="Shao Z."/>
            <person name="Qian P."/>
        </authorList>
    </citation>
    <scope>NUCLEOTIDE SEQUENCE [LARGE SCALE GENOMIC DNA]</scope>
    <source>
        <strain evidence="2 3">MCCC 1A02139</strain>
    </source>
</reference>
<dbReference type="OrthoDB" id="7303301at2"/>
<dbReference type="EMBL" id="LPZR01000172">
    <property type="protein sequence ID" value="KYO51460.1"/>
    <property type="molecule type" value="Genomic_DNA"/>
</dbReference>
<dbReference type="Proteomes" id="UP000075787">
    <property type="component" value="Unassembled WGS sequence"/>
</dbReference>
<comment type="caution">
    <text evidence="2">The sequence shown here is derived from an EMBL/GenBank/DDBJ whole genome shotgun (WGS) entry which is preliminary data.</text>
</comment>
<evidence type="ECO:0000256" key="1">
    <source>
        <dbReference type="SAM" id="MobiDB-lite"/>
    </source>
</evidence>
<protein>
    <submittedName>
        <fullName evidence="2">Uncharacterized protein</fullName>
    </submittedName>
</protein>
<feature type="compositionally biased region" description="Basic and acidic residues" evidence="1">
    <location>
        <begin position="192"/>
        <end position="201"/>
    </location>
</feature>
<name>A0A162KJV1_9PROT</name>
<dbReference type="GeneID" id="97242415"/>
<gene>
    <name evidence="2" type="ORF">AUP44_08675</name>
</gene>
<evidence type="ECO:0000313" key="3">
    <source>
        <dbReference type="Proteomes" id="UP000075787"/>
    </source>
</evidence>
<dbReference type="RefSeq" id="WP_062766099.1">
    <property type="nucleotide sequence ID" value="NZ_CP121041.1"/>
</dbReference>
<accession>A0A162KJV1</accession>
<evidence type="ECO:0000313" key="2">
    <source>
        <dbReference type="EMBL" id="KYO51460.1"/>
    </source>
</evidence>